<comment type="similarity">
    <text evidence="2">Belongs to the IRC6 family.</text>
</comment>
<name>A0A1G4KPZ3_KOMPC</name>
<dbReference type="InterPro" id="IPR034627">
    <property type="entry name" value="Irc6"/>
</dbReference>
<dbReference type="AlphaFoldDB" id="A0A1G4KPZ3"/>
<reference evidence="5 6" key="1">
    <citation type="journal article" date="2011" name="J. Biotechnol.">
        <title>High-quality genome sequence of Pichia pastoris CBS7435.</title>
        <authorList>
            <person name="Kuberl A."/>
            <person name="Schneider J."/>
            <person name="Thallinger G.G."/>
            <person name="Anderl I."/>
            <person name="Wibberg D."/>
            <person name="Hajek T."/>
            <person name="Jaenicke S."/>
            <person name="Brinkrolf K."/>
            <person name="Goesmann A."/>
            <person name="Szczepanowski R."/>
            <person name="Puhler A."/>
            <person name="Schwab H."/>
            <person name="Glieder A."/>
            <person name="Pichler H."/>
        </authorList>
    </citation>
    <scope>NUCLEOTIDE SEQUENCE [LARGE SCALE GENOMIC DNA]</scope>
    <source>
        <strain evidence="6">ATCC 76273 / CBS 7435 / CECT 11047 / NRRL Y-11430 / Wegner 21-1</strain>
    </source>
</reference>
<accession>A0A1G4KPZ3</accession>
<reference evidence="5 6" key="2">
    <citation type="journal article" date="2016" name="FEMS Yeast Res.">
        <title>Curation of the genome annotation of Pichia pastoris (Komagataella phaffii) CBS7435 from gene level to protein function.</title>
        <authorList>
            <person name="Valli M."/>
            <person name="Tatto N.E."/>
            <person name="Peymann A."/>
            <person name="Gruber C."/>
            <person name="Landes N."/>
            <person name="Ekker H."/>
            <person name="Thallinger G.G."/>
            <person name="Mattanovich D."/>
            <person name="Gasser B."/>
            <person name="Graf A.B."/>
        </authorList>
    </citation>
    <scope>GENOME REANNOTATION</scope>
    <source>
        <strain evidence="5 6">ATCC 76273 / CBS 7435 / CECT 11047 / NRRL Y-11430 / Wegner 21-1</strain>
    </source>
</reference>
<dbReference type="Gene3D" id="3.40.50.11960">
    <property type="match status" value="1"/>
</dbReference>
<dbReference type="PANTHER" id="PTHR28043">
    <property type="entry name" value="INCREASED RECOMBINATION CENTERS PROTEIN 6"/>
    <property type="match status" value="1"/>
</dbReference>
<proteinExistence type="inferred from homology"/>
<sequence length="197" mass="22425">MNRVIIVGQKKTAKIALLRSLFEGVTERSDGDDNSGLILSNVPLSTRYYSCNLDFMVDEYDDSKEWEDWCEEILSVEALELREAINGIIFIFDFSSKSILQDLTKLSKVYDQIEQDFLLRNKDSIQWEGIKLAVGFSRSPVAQQLLDEVYDASLEKGIELVDLSIASQENAYGEATGIRRVKEILETCSWPDVVKLR</sequence>
<evidence type="ECO:0000256" key="1">
    <source>
        <dbReference type="ARBA" id="ARBA00002976"/>
    </source>
</evidence>
<comment type="function">
    <text evidence="1">Involved in gross chromosomal rearrangements (GCRs) and telomere healing.</text>
</comment>
<gene>
    <name evidence="5" type="ordered locus">PP7435_Chr2-1006</name>
</gene>
<evidence type="ECO:0000256" key="4">
    <source>
        <dbReference type="ARBA" id="ARBA00022447"/>
    </source>
</evidence>
<dbReference type="Proteomes" id="UP000006853">
    <property type="component" value="Chromosome 2"/>
</dbReference>
<keyword evidence="4" id="KW-0160">Chromosomal rearrangement</keyword>
<evidence type="ECO:0000256" key="3">
    <source>
        <dbReference type="ARBA" id="ARBA00015902"/>
    </source>
</evidence>
<dbReference type="GO" id="GO:0030674">
    <property type="term" value="F:protein-macromolecule adaptor activity"/>
    <property type="evidence" value="ECO:0007669"/>
    <property type="project" value="TreeGrafter"/>
</dbReference>
<evidence type="ECO:0000256" key="2">
    <source>
        <dbReference type="ARBA" id="ARBA00007973"/>
    </source>
</evidence>
<protein>
    <recommendedName>
        <fullName evidence="3">Increased recombination centers protein 6</fullName>
    </recommendedName>
</protein>
<evidence type="ECO:0000313" key="5">
    <source>
        <dbReference type="EMBL" id="SCV12088.1"/>
    </source>
</evidence>
<dbReference type="EMBL" id="FR839629">
    <property type="protein sequence ID" value="SCV12088.1"/>
    <property type="molecule type" value="Genomic_DNA"/>
</dbReference>
<dbReference type="GO" id="GO:0016192">
    <property type="term" value="P:vesicle-mediated transport"/>
    <property type="evidence" value="ECO:0007669"/>
    <property type="project" value="InterPro"/>
</dbReference>
<dbReference type="PANTHER" id="PTHR28043:SF1">
    <property type="entry name" value="INCREASED RECOMBINATION CENTERS PROTEIN 6"/>
    <property type="match status" value="1"/>
</dbReference>
<keyword evidence="6" id="KW-1185">Reference proteome</keyword>
<evidence type="ECO:0000313" key="6">
    <source>
        <dbReference type="Proteomes" id="UP000006853"/>
    </source>
</evidence>
<organism evidence="5 6">
    <name type="scientific">Komagataella phaffii (strain ATCC 76273 / CBS 7435 / CECT 11047 / NRRL Y-11430 / Wegner 21-1)</name>
    <name type="common">Yeast</name>
    <name type="synonym">Pichia pastoris</name>
    <dbReference type="NCBI Taxonomy" id="981350"/>
    <lineage>
        <taxon>Eukaryota</taxon>
        <taxon>Fungi</taxon>
        <taxon>Dikarya</taxon>
        <taxon>Ascomycota</taxon>
        <taxon>Saccharomycotina</taxon>
        <taxon>Pichiomycetes</taxon>
        <taxon>Pichiales</taxon>
        <taxon>Pichiaceae</taxon>
        <taxon>Komagataella</taxon>
    </lineage>
</organism>